<evidence type="ECO:0000259" key="3">
    <source>
        <dbReference type="Pfam" id="PF07687"/>
    </source>
</evidence>
<gene>
    <name evidence="4" type="ORF">CCALI_01735</name>
</gene>
<dbReference type="InterPro" id="IPR002933">
    <property type="entry name" value="Peptidase_M20"/>
</dbReference>
<dbReference type="GO" id="GO:0046872">
    <property type="term" value="F:metal ion binding"/>
    <property type="evidence" value="ECO:0007669"/>
    <property type="project" value="UniProtKB-KW"/>
</dbReference>
<dbReference type="InterPro" id="IPR017439">
    <property type="entry name" value="Amidohydrolase"/>
</dbReference>
<dbReference type="STRING" id="454171.CP488_02357"/>
<dbReference type="NCBIfam" id="TIGR01891">
    <property type="entry name" value="amidohydrolases"/>
    <property type="match status" value="1"/>
</dbReference>
<dbReference type="InterPro" id="IPR036264">
    <property type="entry name" value="Bact_exopeptidase_dim_dom"/>
</dbReference>
<name>S0EUZ2_CHTCT</name>
<dbReference type="InParanoid" id="S0EUZ2"/>
<dbReference type="eggNOG" id="COG1473">
    <property type="taxonomic scope" value="Bacteria"/>
</dbReference>
<dbReference type="EMBL" id="HF951689">
    <property type="protein sequence ID" value="CCW35548.1"/>
    <property type="molecule type" value="Genomic_DNA"/>
</dbReference>
<keyword evidence="2" id="KW-0464">Manganese</keyword>
<dbReference type="HOGENOM" id="CLU_023257_0_1_0"/>
<keyword evidence="5" id="KW-1185">Reference proteome</keyword>
<evidence type="ECO:0000313" key="4">
    <source>
        <dbReference type="EMBL" id="CCW35548.1"/>
    </source>
</evidence>
<dbReference type="InterPro" id="IPR011650">
    <property type="entry name" value="Peptidase_M20_dimer"/>
</dbReference>
<dbReference type="Pfam" id="PF01546">
    <property type="entry name" value="Peptidase_M20"/>
    <property type="match status" value="1"/>
</dbReference>
<feature type="binding site" evidence="2">
    <location>
        <position position="148"/>
    </location>
    <ligand>
        <name>Mn(2+)</name>
        <dbReference type="ChEBI" id="CHEBI:29035"/>
        <label>2</label>
    </ligand>
</feature>
<dbReference type="PIRSF" id="PIRSF005962">
    <property type="entry name" value="Pept_M20D_amidohydro"/>
    <property type="match status" value="1"/>
</dbReference>
<feature type="binding site" evidence="2">
    <location>
        <position position="368"/>
    </location>
    <ligand>
        <name>Mn(2+)</name>
        <dbReference type="ChEBI" id="CHEBI:29035"/>
        <label>2</label>
    </ligand>
</feature>
<dbReference type="Gene3D" id="3.40.630.10">
    <property type="entry name" value="Zn peptidases"/>
    <property type="match status" value="1"/>
</dbReference>
<dbReference type="PANTHER" id="PTHR11014:SF63">
    <property type="entry name" value="METALLOPEPTIDASE, PUTATIVE (AFU_ORTHOLOGUE AFUA_6G09600)-RELATED"/>
    <property type="match status" value="1"/>
</dbReference>
<feature type="binding site" evidence="2">
    <location>
        <position position="114"/>
    </location>
    <ligand>
        <name>Mn(2+)</name>
        <dbReference type="ChEBI" id="CHEBI:29035"/>
        <label>2</label>
    </ligand>
</feature>
<dbReference type="GO" id="GO:0019877">
    <property type="term" value="P:diaminopimelate biosynthetic process"/>
    <property type="evidence" value="ECO:0007669"/>
    <property type="project" value="UniProtKB-ARBA"/>
</dbReference>
<evidence type="ECO:0000313" key="5">
    <source>
        <dbReference type="Proteomes" id="UP000014227"/>
    </source>
</evidence>
<feature type="domain" description="Peptidase M20 dimerisation" evidence="3">
    <location>
        <begin position="195"/>
        <end position="285"/>
    </location>
</feature>
<dbReference type="SUPFAM" id="SSF53187">
    <property type="entry name" value="Zn-dependent exopeptidases"/>
    <property type="match status" value="1"/>
</dbReference>
<evidence type="ECO:0000256" key="1">
    <source>
        <dbReference type="ARBA" id="ARBA00022801"/>
    </source>
</evidence>
<evidence type="ECO:0000256" key="2">
    <source>
        <dbReference type="PIRSR" id="PIRSR005962-1"/>
    </source>
</evidence>
<dbReference type="EC" id="3.5.1.-" evidence="4"/>
<dbReference type="PANTHER" id="PTHR11014">
    <property type="entry name" value="PEPTIDASE M20 FAMILY MEMBER"/>
    <property type="match status" value="1"/>
</dbReference>
<dbReference type="FunCoup" id="S0EUZ2">
    <property type="interactions" value="143"/>
</dbReference>
<dbReference type="SUPFAM" id="SSF55031">
    <property type="entry name" value="Bacterial exopeptidase dimerisation domain"/>
    <property type="match status" value="1"/>
</dbReference>
<dbReference type="PATRIC" id="fig|1303518.3.peg.1790"/>
<dbReference type="Proteomes" id="UP000014227">
    <property type="component" value="Chromosome I"/>
</dbReference>
<comment type="cofactor">
    <cofactor evidence="2">
        <name>Mn(2+)</name>
        <dbReference type="ChEBI" id="CHEBI:29035"/>
    </cofactor>
    <text evidence="2">The Mn(2+) ion enhances activity.</text>
</comment>
<feature type="binding site" evidence="2">
    <location>
        <position position="172"/>
    </location>
    <ligand>
        <name>Mn(2+)</name>
        <dbReference type="ChEBI" id="CHEBI:29035"/>
        <label>2</label>
    </ligand>
</feature>
<accession>S0EUZ2</accession>
<keyword evidence="2" id="KW-0479">Metal-binding</keyword>
<dbReference type="FunFam" id="3.30.70.360:FF:000001">
    <property type="entry name" value="N-acetyldiaminopimelate deacetylase"/>
    <property type="match status" value="1"/>
</dbReference>
<dbReference type="GO" id="GO:0050118">
    <property type="term" value="F:N-acetyldiaminopimelate deacetylase activity"/>
    <property type="evidence" value="ECO:0007669"/>
    <property type="project" value="UniProtKB-ARBA"/>
</dbReference>
<dbReference type="AlphaFoldDB" id="S0EUZ2"/>
<dbReference type="Pfam" id="PF07687">
    <property type="entry name" value="M20_dimer"/>
    <property type="match status" value="1"/>
</dbReference>
<keyword evidence="1 4" id="KW-0378">Hydrolase</keyword>
<organism evidence="4 5">
    <name type="scientific">Chthonomonas calidirosea (strain DSM 23976 / ICMP 18418 / T49)</name>
    <dbReference type="NCBI Taxonomy" id="1303518"/>
    <lineage>
        <taxon>Bacteria</taxon>
        <taxon>Bacillati</taxon>
        <taxon>Armatimonadota</taxon>
        <taxon>Chthonomonadia</taxon>
        <taxon>Chthonomonadales</taxon>
        <taxon>Chthonomonadaceae</taxon>
        <taxon>Chthonomonas</taxon>
    </lineage>
</organism>
<dbReference type="Gene3D" id="3.30.70.360">
    <property type="match status" value="1"/>
</dbReference>
<sequence>MLDSVHQAIQGQIERVLPEVTQWRHHLHQNPELSYQEEATSQWIAQTLRRLSLDEVREGVGGFGVIGSLRGTAEGAADGPTFALRADMDALPIQEENEIPYRSCRDGVMHACGHDGHMATLLGAAMVLSALRPLLRGTIRFIFQPAEEVAGGAERMCADGAMEGVDAIAALHGWPGLEVGQIGVRSGPMMASADTFDIVIEGRGAHAAMPHSAVDPVVVGAQITLALQTLASREINPIEPVVVTVAQFHAGTAYNVIPGKATLQGTVRCLDPELRKTMPERLERVVAGICSALRAKYRFTYDFGTPVTNNHPAIVHLIEEVGRELLGPQNVITLEAPSMGAEDFAIYLQHAPGAMFRLGVGKQVTPLHTPTYDFGDAPLPYGIGVFCHLAFRYLQDAPLSAGGL</sequence>
<feature type="binding site" evidence="2">
    <location>
        <position position="112"/>
    </location>
    <ligand>
        <name>Mn(2+)</name>
        <dbReference type="ChEBI" id="CHEBI:29035"/>
        <label>2</label>
    </ligand>
</feature>
<dbReference type="KEGG" id="ccz:CCALI_01735"/>
<protein>
    <submittedName>
        <fullName evidence="4">Amidohydrolase</fullName>
        <ecNumber evidence="4">3.5.1.-</ecNumber>
    </submittedName>
</protein>
<reference evidence="5" key="1">
    <citation type="submission" date="2013-03" db="EMBL/GenBank/DDBJ databases">
        <title>Genome sequence of Chthonomonas calidirosea, the first sequenced genome from the Armatimonadetes phylum (formally candidate division OP10).</title>
        <authorList>
            <person name="Lee K.C.Y."/>
            <person name="Morgan X.C."/>
            <person name="Dunfield P.F."/>
            <person name="Tamas I."/>
            <person name="Houghton K.M."/>
            <person name="Vyssotski M."/>
            <person name="Ryan J.L.J."/>
            <person name="Lagutin K."/>
            <person name="McDonald I.R."/>
            <person name="Stott M.B."/>
        </authorList>
    </citation>
    <scope>NUCLEOTIDE SEQUENCE [LARGE SCALE GENOMIC DNA]</scope>
    <source>
        <strain evidence="5">DSM 23976 / ICMP 18418 / T49</strain>
    </source>
</reference>
<dbReference type="RefSeq" id="WP_016483078.1">
    <property type="nucleotide sequence ID" value="NC_021487.1"/>
</dbReference>
<proteinExistence type="predicted"/>